<protein>
    <recommendedName>
        <fullName evidence="4">Ankyrin repeat protein</fullName>
    </recommendedName>
</protein>
<dbReference type="Pfam" id="PF00023">
    <property type="entry name" value="Ank"/>
    <property type="match status" value="1"/>
</dbReference>
<reference evidence="2 3" key="1">
    <citation type="submission" date="2024-04" db="EMBL/GenBank/DDBJ databases">
        <title>Symmetric and asymmetric DNA N6-adenine methylation regulates different biological responses in Mucorales.</title>
        <authorList>
            <consortium name="Lawrence Berkeley National Laboratory"/>
            <person name="Lax C."/>
            <person name="Mondo S.J."/>
            <person name="Osorio-Concepcion M."/>
            <person name="Muszewska A."/>
            <person name="Corrochano-Luque M."/>
            <person name="Gutierrez G."/>
            <person name="Riley R."/>
            <person name="Lipzen A."/>
            <person name="Guo J."/>
            <person name="Hundley H."/>
            <person name="Amirebrahimi M."/>
            <person name="Ng V."/>
            <person name="Lorenzo-Gutierrez D."/>
            <person name="Binder U."/>
            <person name="Yang J."/>
            <person name="Song Y."/>
            <person name="Canovas D."/>
            <person name="Navarro E."/>
            <person name="Freitag M."/>
            <person name="Gabaldon T."/>
            <person name="Grigoriev I.V."/>
            <person name="Corrochano L.M."/>
            <person name="Nicolas F.E."/>
            <person name="Garre V."/>
        </authorList>
    </citation>
    <scope>NUCLEOTIDE SEQUENCE [LARGE SCALE GENOMIC DNA]</scope>
    <source>
        <strain evidence="2 3">L51</strain>
    </source>
</reference>
<evidence type="ECO:0008006" key="4">
    <source>
        <dbReference type="Google" id="ProtNLM"/>
    </source>
</evidence>
<dbReference type="InterPro" id="IPR002110">
    <property type="entry name" value="Ankyrin_rpt"/>
</dbReference>
<evidence type="ECO:0000256" key="1">
    <source>
        <dbReference type="PROSITE-ProRule" id="PRU00023"/>
    </source>
</evidence>
<keyword evidence="3" id="KW-1185">Reference proteome</keyword>
<evidence type="ECO:0000313" key="2">
    <source>
        <dbReference type="EMBL" id="KAL0097286.1"/>
    </source>
</evidence>
<sequence>DDYIIAACRNDQDDILIDLLKLKNHDINFADGAGNTAAHHAYNIATGDTPLHQAVQYTDEPDIALAMVDVLLQASADPRLKNKNDQTPIMLVDPKDEDMLDLLKQAIAGYEMVI</sequence>
<dbReference type="SUPFAM" id="SSF48403">
    <property type="entry name" value="Ankyrin repeat"/>
    <property type="match status" value="1"/>
</dbReference>
<gene>
    <name evidence="2" type="ORF">J3Q64DRAFT_1629282</name>
</gene>
<keyword evidence="1" id="KW-0040">ANK repeat</keyword>
<comment type="caution">
    <text evidence="2">The sequence shown here is derived from an EMBL/GenBank/DDBJ whole genome shotgun (WGS) entry which is preliminary data.</text>
</comment>
<feature type="non-terminal residue" evidence="2">
    <location>
        <position position="1"/>
    </location>
</feature>
<evidence type="ECO:0000313" key="3">
    <source>
        <dbReference type="Proteomes" id="UP001448207"/>
    </source>
</evidence>
<dbReference type="Proteomes" id="UP001448207">
    <property type="component" value="Unassembled WGS sequence"/>
</dbReference>
<accession>A0ABR3BEK6</accession>
<dbReference type="InterPro" id="IPR036770">
    <property type="entry name" value="Ankyrin_rpt-contain_sf"/>
</dbReference>
<dbReference type="Gene3D" id="1.25.40.20">
    <property type="entry name" value="Ankyrin repeat-containing domain"/>
    <property type="match status" value="1"/>
</dbReference>
<dbReference type="EMBL" id="JBCLYO010000001">
    <property type="protein sequence ID" value="KAL0097286.1"/>
    <property type="molecule type" value="Genomic_DNA"/>
</dbReference>
<feature type="repeat" description="ANK" evidence="1">
    <location>
        <begin position="46"/>
        <end position="83"/>
    </location>
</feature>
<name>A0ABR3BEK6_PHYBL</name>
<dbReference type="PROSITE" id="PS50297">
    <property type="entry name" value="ANK_REP_REGION"/>
    <property type="match status" value="1"/>
</dbReference>
<dbReference type="PROSITE" id="PS50088">
    <property type="entry name" value="ANK_REPEAT"/>
    <property type="match status" value="1"/>
</dbReference>
<organism evidence="2 3">
    <name type="scientific">Phycomyces blakesleeanus</name>
    <dbReference type="NCBI Taxonomy" id="4837"/>
    <lineage>
        <taxon>Eukaryota</taxon>
        <taxon>Fungi</taxon>
        <taxon>Fungi incertae sedis</taxon>
        <taxon>Mucoromycota</taxon>
        <taxon>Mucoromycotina</taxon>
        <taxon>Mucoromycetes</taxon>
        <taxon>Mucorales</taxon>
        <taxon>Phycomycetaceae</taxon>
        <taxon>Phycomyces</taxon>
    </lineage>
</organism>
<proteinExistence type="predicted"/>